<reference evidence="1" key="1">
    <citation type="submission" date="2022-11" db="EMBL/GenBank/DDBJ databases">
        <authorList>
            <person name="Petersen C."/>
        </authorList>
    </citation>
    <scope>NUCLEOTIDE SEQUENCE</scope>
    <source>
        <strain evidence="1">IBT 30069</strain>
    </source>
</reference>
<proteinExistence type="predicted"/>
<evidence type="ECO:0000313" key="2">
    <source>
        <dbReference type="Proteomes" id="UP001149165"/>
    </source>
</evidence>
<name>A0A9W9JVW0_9EURO</name>
<reference evidence="1" key="2">
    <citation type="journal article" date="2023" name="IMA Fungus">
        <title>Comparative genomic study of the Penicillium genus elucidates a diverse pangenome and 15 lateral gene transfer events.</title>
        <authorList>
            <person name="Petersen C."/>
            <person name="Sorensen T."/>
            <person name="Nielsen M.R."/>
            <person name="Sondergaard T.E."/>
            <person name="Sorensen J.L."/>
            <person name="Fitzpatrick D.A."/>
            <person name="Frisvad J.C."/>
            <person name="Nielsen K.L."/>
        </authorList>
    </citation>
    <scope>NUCLEOTIDE SEQUENCE</scope>
    <source>
        <strain evidence="1">IBT 30069</strain>
    </source>
</reference>
<accession>A0A9W9JVW0</accession>
<gene>
    <name evidence="1" type="ORF">N7456_012915</name>
</gene>
<keyword evidence="2" id="KW-1185">Reference proteome</keyword>
<dbReference type="EMBL" id="JAPQKH010000008">
    <property type="protein sequence ID" value="KAJ5083488.1"/>
    <property type="molecule type" value="Genomic_DNA"/>
</dbReference>
<sequence length="192" mass="21562">MRALSKIATTLHVVTLKSNAPLSSGGWKMKSIYLMSRIVNFEAGPKLVARKNSADQHEPNIYGKFFDLTSSARFTVREESVVNVLDLIDQKKTLQWYPLILVRMVALWFLGWEESGYHVRSLSPLTSTSRVLFQREKWEATNCGKVSAGEFFEVVNAVRVSDSSSTVTLDTAPVSVLIRQGLRMAQRKGYSS</sequence>
<dbReference type="AlphaFoldDB" id="A0A9W9JVW0"/>
<comment type="caution">
    <text evidence="1">The sequence shown here is derived from an EMBL/GenBank/DDBJ whole genome shotgun (WGS) entry which is preliminary data.</text>
</comment>
<dbReference type="Proteomes" id="UP001149165">
    <property type="component" value="Unassembled WGS sequence"/>
</dbReference>
<organism evidence="1 2">
    <name type="scientific">Penicillium angulare</name>
    <dbReference type="NCBI Taxonomy" id="116970"/>
    <lineage>
        <taxon>Eukaryota</taxon>
        <taxon>Fungi</taxon>
        <taxon>Dikarya</taxon>
        <taxon>Ascomycota</taxon>
        <taxon>Pezizomycotina</taxon>
        <taxon>Eurotiomycetes</taxon>
        <taxon>Eurotiomycetidae</taxon>
        <taxon>Eurotiales</taxon>
        <taxon>Aspergillaceae</taxon>
        <taxon>Penicillium</taxon>
    </lineage>
</organism>
<evidence type="ECO:0000313" key="1">
    <source>
        <dbReference type="EMBL" id="KAJ5083488.1"/>
    </source>
</evidence>
<protein>
    <submittedName>
        <fullName evidence="1">Alcohol dehydrogenase</fullName>
    </submittedName>
</protein>